<accession>A0ACB5PPL2</accession>
<evidence type="ECO:0000313" key="2">
    <source>
        <dbReference type="Proteomes" id="UP000605392"/>
    </source>
</evidence>
<name>A0ACB5PPL2_9BACT</name>
<sequence>MYLAARNPIARLIRLFMKKTLVLGLLAGASLTLSVTSCKNPDYKNMDENVAVKPLPPIPAAADTTGGKPDPNVPREINAANATESIKNMQPQM</sequence>
<reference evidence="1 2" key="1">
    <citation type="journal article" date="2019" name="Int. J. Syst. Evol. Microbiol.">
        <title>The Global Catalogue of Microorganisms (GCM) 10K type strain sequencing project: providing services to taxonomists for standard genome sequencing and annotation.</title>
        <authorList>
            <consortium name="The Broad Institute Genomics Platform"/>
            <consortium name="The Broad Institute Genome Sequencing Center for Infectious Disease"/>
            <person name="Wu L."/>
            <person name="Ma J."/>
        </authorList>
    </citation>
    <scope>NUCLEOTIDE SEQUENCE [LARGE SCALE GENOMIC DNA]</scope>
    <source>
        <strain evidence="1 2">CGMCC 1.12720</strain>
    </source>
</reference>
<organism evidence="1 2">
    <name type="scientific">Hymenobacter qilianensis</name>
    <dbReference type="NCBI Taxonomy" id="1385715"/>
    <lineage>
        <taxon>Bacteria</taxon>
        <taxon>Pseudomonadati</taxon>
        <taxon>Bacteroidota</taxon>
        <taxon>Cytophagia</taxon>
        <taxon>Cytophagales</taxon>
        <taxon>Hymenobacteraceae</taxon>
        <taxon>Hymenobacter</taxon>
    </lineage>
</organism>
<proteinExistence type="predicted"/>
<evidence type="ECO:0000313" key="1">
    <source>
        <dbReference type="EMBL" id="GGF59619.1"/>
    </source>
</evidence>
<protein>
    <submittedName>
        <fullName evidence="1">Uncharacterized protein</fullName>
    </submittedName>
</protein>
<dbReference type="Proteomes" id="UP000605392">
    <property type="component" value="Unassembled WGS sequence"/>
</dbReference>
<keyword evidence="2" id="KW-1185">Reference proteome</keyword>
<dbReference type="EMBL" id="BMFN01000001">
    <property type="protein sequence ID" value="GGF59619.1"/>
    <property type="molecule type" value="Genomic_DNA"/>
</dbReference>
<gene>
    <name evidence="1" type="ORF">GCM10011375_13490</name>
</gene>
<comment type="caution">
    <text evidence="1">The sequence shown here is derived from an EMBL/GenBank/DDBJ whole genome shotgun (WGS) entry which is preliminary data.</text>
</comment>